<dbReference type="InterPro" id="IPR020930">
    <property type="entry name" value="Ribosomal_uL5_bac-type"/>
</dbReference>
<keyword evidence="2 5" id="KW-0689">Ribosomal protein</keyword>
<dbReference type="AlphaFoldDB" id="A0A518G1Z5"/>
<organism evidence="9 10">
    <name type="scientific">Aureliella helgolandensis</name>
    <dbReference type="NCBI Taxonomy" id="2527968"/>
    <lineage>
        <taxon>Bacteria</taxon>
        <taxon>Pseudomonadati</taxon>
        <taxon>Planctomycetota</taxon>
        <taxon>Planctomycetia</taxon>
        <taxon>Pirellulales</taxon>
        <taxon>Pirellulaceae</taxon>
        <taxon>Aureliella</taxon>
    </lineage>
</organism>
<dbReference type="NCBIfam" id="NF000585">
    <property type="entry name" value="PRK00010.1"/>
    <property type="match status" value="1"/>
</dbReference>
<comment type="function">
    <text evidence="5">This is 1 of the proteins that bind and probably mediate the attachment of the 5S RNA into the large ribosomal subunit, where it forms part of the central protuberance. In the 70S ribosome it contacts protein S13 of the 30S subunit (bridge B1b), connecting the 2 subunits; this bridge is implicated in subunit movement. Contacts the P site tRNA; the 5S rRNA and some of its associated proteins might help stabilize positioning of ribosome-bound tRNAs.</text>
</comment>
<dbReference type="OrthoDB" id="9806626at2"/>
<feature type="domain" description="Large ribosomal subunit protein uL5 C-terminal" evidence="8">
    <location>
        <begin position="85"/>
        <end position="178"/>
    </location>
</feature>
<gene>
    <name evidence="5 9" type="primary">rplE</name>
    <name evidence="9" type="ORF">Q31a_09190</name>
</gene>
<dbReference type="Pfam" id="PF00281">
    <property type="entry name" value="Ribosomal_L5"/>
    <property type="match status" value="1"/>
</dbReference>
<feature type="domain" description="Large ribosomal subunit protein uL5 N-terminal" evidence="7">
    <location>
        <begin position="25"/>
        <end position="81"/>
    </location>
</feature>
<keyword evidence="5" id="KW-0699">rRNA-binding</keyword>
<keyword evidence="3 5" id="KW-0687">Ribonucleoprotein</keyword>
<evidence type="ECO:0000256" key="6">
    <source>
        <dbReference type="RuleBase" id="RU003930"/>
    </source>
</evidence>
<dbReference type="PIRSF" id="PIRSF002161">
    <property type="entry name" value="Ribosomal_L5"/>
    <property type="match status" value="1"/>
</dbReference>
<dbReference type="InterPro" id="IPR031310">
    <property type="entry name" value="Ribosomal_uL5_N"/>
</dbReference>
<dbReference type="KEGG" id="ahel:Q31a_09190"/>
<dbReference type="GO" id="GO:0005840">
    <property type="term" value="C:ribosome"/>
    <property type="evidence" value="ECO:0007669"/>
    <property type="project" value="UniProtKB-KW"/>
</dbReference>
<keyword evidence="10" id="KW-1185">Reference proteome</keyword>
<dbReference type="SUPFAM" id="SSF55282">
    <property type="entry name" value="RL5-like"/>
    <property type="match status" value="1"/>
</dbReference>
<dbReference type="RefSeq" id="WP_145074443.1">
    <property type="nucleotide sequence ID" value="NZ_CP036298.1"/>
</dbReference>
<dbReference type="HAMAP" id="MF_01333_B">
    <property type="entry name" value="Ribosomal_uL5_B"/>
    <property type="match status" value="1"/>
</dbReference>
<evidence type="ECO:0000259" key="7">
    <source>
        <dbReference type="Pfam" id="PF00281"/>
    </source>
</evidence>
<evidence type="ECO:0000259" key="8">
    <source>
        <dbReference type="Pfam" id="PF00673"/>
    </source>
</evidence>
<dbReference type="Pfam" id="PF00673">
    <property type="entry name" value="Ribosomal_L5_C"/>
    <property type="match status" value="1"/>
</dbReference>
<evidence type="ECO:0000256" key="5">
    <source>
        <dbReference type="HAMAP-Rule" id="MF_01333"/>
    </source>
</evidence>
<comment type="subunit">
    <text evidence="5">Part of the 50S ribosomal subunit; part of the 5S rRNA/L5/L18/L25 subcomplex. Contacts the 5S rRNA and the P site tRNA. Forms a bridge to the 30S subunit in the 70S ribosome.</text>
</comment>
<dbReference type="Gene3D" id="3.30.1440.10">
    <property type="match status" value="1"/>
</dbReference>
<name>A0A518G1Z5_9BACT</name>
<dbReference type="GO" id="GO:0000049">
    <property type="term" value="F:tRNA binding"/>
    <property type="evidence" value="ECO:0007669"/>
    <property type="project" value="UniProtKB-UniRule"/>
</dbReference>
<dbReference type="GO" id="GO:0019843">
    <property type="term" value="F:rRNA binding"/>
    <property type="evidence" value="ECO:0007669"/>
    <property type="project" value="UniProtKB-UniRule"/>
</dbReference>
<evidence type="ECO:0000313" key="10">
    <source>
        <dbReference type="Proteomes" id="UP000318017"/>
    </source>
</evidence>
<sequence length="187" mass="20907">MAPRLQERYLDEIRQQLAEQLGIENPMAIPRVTKIIINMGVGSAVADKKNLELAFDAMTDIAGQRPVQTLARKSIAGFKLREGMPIGCKVTLRRQRMYEFLDRLISIVLPRVRDFRGVSRKAFDGSGNYSLSLTEQLVFPELNPDKYTKPQGMNITIVTSAKSNEHGLLLLEKFGMPFRAAQTPAGS</sequence>
<dbReference type="InterPro" id="IPR020929">
    <property type="entry name" value="Ribosomal_uL5_CS"/>
</dbReference>
<dbReference type="PROSITE" id="PS00358">
    <property type="entry name" value="RIBOSOMAL_L5"/>
    <property type="match status" value="1"/>
</dbReference>
<dbReference type="InterPro" id="IPR031309">
    <property type="entry name" value="Ribosomal_uL5_C"/>
</dbReference>
<protein>
    <recommendedName>
        <fullName evidence="4 5">Large ribosomal subunit protein uL5</fullName>
    </recommendedName>
</protein>
<dbReference type="GO" id="GO:1990904">
    <property type="term" value="C:ribonucleoprotein complex"/>
    <property type="evidence" value="ECO:0007669"/>
    <property type="project" value="UniProtKB-KW"/>
</dbReference>
<reference evidence="9 10" key="1">
    <citation type="submission" date="2019-02" db="EMBL/GenBank/DDBJ databases">
        <title>Deep-cultivation of Planctomycetes and their phenomic and genomic characterization uncovers novel biology.</title>
        <authorList>
            <person name="Wiegand S."/>
            <person name="Jogler M."/>
            <person name="Boedeker C."/>
            <person name="Pinto D."/>
            <person name="Vollmers J."/>
            <person name="Rivas-Marin E."/>
            <person name="Kohn T."/>
            <person name="Peeters S.H."/>
            <person name="Heuer A."/>
            <person name="Rast P."/>
            <person name="Oberbeckmann S."/>
            <person name="Bunk B."/>
            <person name="Jeske O."/>
            <person name="Meyerdierks A."/>
            <person name="Storesund J.E."/>
            <person name="Kallscheuer N."/>
            <person name="Luecker S."/>
            <person name="Lage O.M."/>
            <person name="Pohl T."/>
            <person name="Merkel B.J."/>
            <person name="Hornburger P."/>
            <person name="Mueller R.-W."/>
            <person name="Bruemmer F."/>
            <person name="Labrenz M."/>
            <person name="Spormann A.M."/>
            <person name="Op den Camp H."/>
            <person name="Overmann J."/>
            <person name="Amann R."/>
            <person name="Jetten M.S.M."/>
            <person name="Mascher T."/>
            <person name="Medema M.H."/>
            <person name="Devos D.P."/>
            <person name="Kaster A.-K."/>
            <person name="Ovreas L."/>
            <person name="Rohde M."/>
            <person name="Galperin M.Y."/>
            <person name="Jogler C."/>
        </authorList>
    </citation>
    <scope>NUCLEOTIDE SEQUENCE [LARGE SCALE GENOMIC DNA]</scope>
    <source>
        <strain evidence="9 10">Q31a</strain>
    </source>
</reference>
<evidence type="ECO:0000256" key="1">
    <source>
        <dbReference type="ARBA" id="ARBA00008553"/>
    </source>
</evidence>
<dbReference type="PANTHER" id="PTHR11994">
    <property type="entry name" value="60S RIBOSOMAL PROTEIN L11-RELATED"/>
    <property type="match status" value="1"/>
</dbReference>
<evidence type="ECO:0000256" key="2">
    <source>
        <dbReference type="ARBA" id="ARBA00022980"/>
    </source>
</evidence>
<accession>A0A518G1Z5</accession>
<dbReference type="InterPro" id="IPR022803">
    <property type="entry name" value="Ribosomal_uL5_dom_sf"/>
</dbReference>
<keyword evidence="5" id="KW-0820">tRNA-binding</keyword>
<evidence type="ECO:0000256" key="4">
    <source>
        <dbReference type="ARBA" id="ARBA00035245"/>
    </source>
</evidence>
<dbReference type="FunFam" id="3.30.1440.10:FF:000001">
    <property type="entry name" value="50S ribosomal protein L5"/>
    <property type="match status" value="1"/>
</dbReference>
<dbReference type="GO" id="GO:0003735">
    <property type="term" value="F:structural constituent of ribosome"/>
    <property type="evidence" value="ECO:0007669"/>
    <property type="project" value="InterPro"/>
</dbReference>
<evidence type="ECO:0000313" key="9">
    <source>
        <dbReference type="EMBL" id="QDV22633.1"/>
    </source>
</evidence>
<dbReference type="EMBL" id="CP036298">
    <property type="protein sequence ID" value="QDV22633.1"/>
    <property type="molecule type" value="Genomic_DNA"/>
</dbReference>
<proteinExistence type="inferred from homology"/>
<evidence type="ECO:0000256" key="3">
    <source>
        <dbReference type="ARBA" id="ARBA00023274"/>
    </source>
</evidence>
<dbReference type="GO" id="GO:0006412">
    <property type="term" value="P:translation"/>
    <property type="evidence" value="ECO:0007669"/>
    <property type="project" value="UniProtKB-UniRule"/>
</dbReference>
<dbReference type="Proteomes" id="UP000318017">
    <property type="component" value="Chromosome"/>
</dbReference>
<comment type="similarity">
    <text evidence="1 5 6">Belongs to the universal ribosomal protein uL5 family.</text>
</comment>
<keyword evidence="5" id="KW-0694">RNA-binding</keyword>
<dbReference type="InterPro" id="IPR002132">
    <property type="entry name" value="Ribosomal_uL5"/>
</dbReference>